<dbReference type="GO" id="GO:0045214">
    <property type="term" value="P:sarcomere organization"/>
    <property type="evidence" value="ECO:0007669"/>
    <property type="project" value="TreeGrafter"/>
</dbReference>
<dbReference type="Pfam" id="PF07679">
    <property type="entry name" value="I-set"/>
    <property type="match status" value="1"/>
</dbReference>
<protein>
    <recommendedName>
        <fullName evidence="3">Fibronectin type-III domain-containing protein</fullName>
    </recommendedName>
</protein>
<gene>
    <name evidence="4" type="ORF">PFISCL1PPCAC_433</name>
</gene>
<dbReference type="Gene3D" id="2.60.40.10">
    <property type="entry name" value="Immunoglobulins"/>
    <property type="match status" value="3"/>
</dbReference>
<evidence type="ECO:0000313" key="4">
    <source>
        <dbReference type="EMBL" id="GMT09136.1"/>
    </source>
</evidence>
<dbReference type="AlphaFoldDB" id="A0AAV5UPV9"/>
<evidence type="ECO:0000259" key="3">
    <source>
        <dbReference type="PROSITE" id="PS50853"/>
    </source>
</evidence>
<sequence length="786" mass="87313">EAVETKKSFSFTRDKKLAEGISAAVLAQPRIIRENPSLRCAVPIYTEIFVEIPMVKARTQKIGIGVIFESLFPKVVDEEPLLSPTSPVPLLSPLRLTRPDALEFHENILSEAAIDMTIASPLPASFTFLVEGKEVDTSAETEVTVKPKKMKKKAVKKDEKLLDVVVSRTRTVSGTSDLMVDVDIEAGEESAQTDAQVDLSFCDYEETELSLSETGADVMEVDVIMEAQEEQDIIDCYVPHLPNQLIELAIQMPTAAAQVKRLFDEFRMPARAEVEGGITLMDTRKVSKRIVLGAKAQPVEKEEEREESPEEAEQEITVHPQARCIENMDDVITFTAESRLPISGARWFKNGMQLNTSERISIEVDGNKTTLTLRGFVPFCVGVYHVVVDEKAGSNPARLDAHLAPVIASSLAGTKVVWLAEKPFDFRCSILAYPQPVVRLLHKDEPAALRYDLEEYDDAASARLKSLRKADSGSIALVATNEYGEATMKFDIEVVEVPSAVRQLRATEVTDSSVTLVWQAPIDDGGAPISKITIERKAGEITRWRQYETTEPGVCTITLEDLLPDEMYAFRVIASNEAGEGKPSNEVAIITGQAQSASLDIEDLPEEEPQAKKKSSEEEEEDEGEVVKPKEEVKKKRKVVKKVSNRSETMDSIESIPFDDEEIQERYDERKKTLISKVQAKIDVTIPEPASSETESKTDEAKKTEPELNKEEVEQKEEEKNRVAKPKKPETKKKKSEEQTAAAKKLAEEEKKAALDAKKKSEEQAAAAKKLAEEERKAALDAKKKS</sequence>
<dbReference type="InterPro" id="IPR013783">
    <property type="entry name" value="Ig-like_fold"/>
</dbReference>
<dbReference type="EMBL" id="BTSY01000001">
    <property type="protein sequence ID" value="GMT09136.1"/>
    <property type="molecule type" value="Genomic_DNA"/>
</dbReference>
<dbReference type="SMART" id="SM00060">
    <property type="entry name" value="FN3"/>
    <property type="match status" value="1"/>
</dbReference>
<feature type="region of interest" description="Disordered" evidence="2">
    <location>
        <begin position="596"/>
        <end position="663"/>
    </location>
</feature>
<feature type="region of interest" description="Disordered" evidence="2">
    <location>
        <begin position="677"/>
        <end position="786"/>
    </location>
</feature>
<feature type="compositionally biased region" description="Basic and acidic residues" evidence="2">
    <location>
        <begin position="694"/>
        <end position="722"/>
    </location>
</feature>
<feature type="non-terminal residue" evidence="4">
    <location>
        <position position="1"/>
    </location>
</feature>
<keyword evidence="1" id="KW-0677">Repeat</keyword>
<dbReference type="PROSITE" id="PS50853">
    <property type="entry name" value="FN3"/>
    <property type="match status" value="1"/>
</dbReference>
<feature type="compositionally biased region" description="Basic residues" evidence="2">
    <location>
        <begin position="635"/>
        <end position="644"/>
    </location>
</feature>
<dbReference type="Proteomes" id="UP001432322">
    <property type="component" value="Unassembled WGS sequence"/>
</dbReference>
<dbReference type="SUPFAM" id="SSF48726">
    <property type="entry name" value="Immunoglobulin"/>
    <property type="match status" value="2"/>
</dbReference>
<dbReference type="PANTHER" id="PTHR13817">
    <property type="entry name" value="TITIN"/>
    <property type="match status" value="1"/>
</dbReference>
<feature type="compositionally biased region" description="Basic residues" evidence="2">
    <location>
        <begin position="723"/>
        <end position="734"/>
    </location>
</feature>
<reference evidence="4" key="1">
    <citation type="submission" date="2023-10" db="EMBL/GenBank/DDBJ databases">
        <title>Genome assembly of Pristionchus species.</title>
        <authorList>
            <person name="Yoshida K."/>
            <person name="Sommer R.J."/>
        </authorList>
    </citation>
    <scope>NUCLEOTIDE SEQUENCE</scope>
    <source>
        <strain evidence="4">RS5133</strain>
    </source>
</reference>
<feature type="region of interest" description="Disordered" evidence="2">
    <location>
        <begin position="296"/>
        <end position="317"/>
    </location>
</feature>
<dbReference type="InterPro" id="IPR036179">
    <property type="entry name" value="Ig-like_dom_sf"/>
</dbReference>
<feature type="compositionally biased region" description="Basic and acidic residues" evidence="2">
    <location>
        <begin position="770"/>
        <end position="786"/>
    </location>
</feature>
<name>A0AAV5UPV9_9BILA</name>
<feature type="compositionally biased region" description="Basic and acidic residues" evidence="2">
    <location>
        <begin position="625"/>
        <end position="634"/>
    </location>
</feature>
<feature type="domain" description="Fibronectin type-III" evidence="3">
    <location>
        <begin position="500"/>
        <end position="594"/>
    </location>
</feature>
<evidence type="ECO:0000256" key="1">
    <source>
        <dbReference type="ARBA" id="ARBA00022737"/>
    </source>
</evidence>
<comment type="caution">
    <text evidence="4">The sequence shown here is derived from an EMBL/GenBank/DDBJ whole genome shotgun (WGS) entry which is preliminary data.</text>
</comment>
<dbReference type="InterPro" id="IPR036116">
    <property type="entry name" value="FN3_sf"/>
</dbReference>
<dbReference type="InterPro" id="IPR050964">
    <property type="entry name" value="Striated_Muscle_Regulatory"/>
</dbReference>
<dbReference type="InterPro" id="IPR003961">
    <property type="entry name" value="FN3_dom"/>
</dbReference>
<feature type="compositionally biased region" description="Basic and acidic residues" evidence="2">
    <location>
        <begin position="745"/>
        <end position="763"/>
    </location>
</feature>
<evidence type="ECO:0000313" key="5">
    <source>
        <dbReference type="Proteomes" id="UP001432322"/>
    </source>
</evidence>
<dbReference type="PANTHER" id="PTHR13817:SF49">
    <property type="entry name" value="MYOSIN-BINDING PROTEIN H"/>
    <property type="match status" value="1"/>
</dbReference>
<dbReference type="Pfam" id="PF00041">
    <property type="entry name" value="fn3"/>
    <property type="match status" value="1"/>
</dbReference>
<proteinExistence type="predicted"/>
<feature type="compositionally biased region" description="Acidic residues" evidence="2">
    <location>
        <begin position="301"/>
        <end position="314"/>
    </location>
</feature>
<dbReference type="SUPFAM" id="SSF49265">
    <property type="entry name" value="Fibronectin type III"/>
    <property type="match status" value="1"/>
</dbReference>
<dbReference type="InterPro" id="IPR013098">
    <property type="entry name" value="Ig_I-set"/>
</dbReference>
<accession>A0AAV5UPV9</accession>
<dbReference type="GO" id="GO:0031430">
    <property type="term" value="C:M band"/>
    <property type="evidence" value="ECO:0007669"/>
    <property type="project" value="TreeGrafter"/>
</dbReference>
<organism evidence="4 5">
    <name type="scientific">Pristionchus fissidentatus</name>
    <dbReference type="NCBI Taxonomy" id="1538716"/>
    <lineage>
        <taxon>Eukaryota</taxon>
        <taxon>Metazoa</taxon>
        <taxon>Ecdysozoa</taxon>
        <taxon>Nematoda</taxon>
        <taxon>Chromadorea</taxon>
        <taxon>Rhabditida</taxon>
        <taxon>Rhabditina</taxon>
        <taxon>Diplogasteromorpha</taxon>
        <taxon>Diplogasteroidea</taxon>
        <taxon>Neodiplogasteridae</taxon>
        <taxon>Pristionchus</taxon>
    </lineage>
</organism>
<evidence type="ECO:0000256" key="2">
    <source>
        <dbReference type="SAM" id="MobiDB-lite"/>
    </source>
</evidence>
<dbReference type="CDD" id="cd00063">
    <property type="entry name" value="FN3"/>
    <property type="match status" value="1"/>
</dbReference>
<keyword evidence="5" id="KW-1185">Reference proteome</keyword>
<feature type="non-terminal residue" evidence="4">
    <location>
        <position position="786"/>
    </location>
</feature>